<evidence type="ECO:0000313" key="2">
    <source>
        <dbReference type="Proteomes" id="UP000553776"/>
    </source>
</evidence>
<sequence length="665" mass="73276">MLSGSSYINLVDASLVPSDNGQIAAFTLSIYNGGASELNLMDYWFRLKNSVGGTYSIKTAAADAKVTKVASKTKTFITVYAQVGEYIKLSDLSLNIVKFDFSAANYERSLGKFTFPTAFTNVTAAGAIKPIYFSNTTLYSKIASATVGSSGDDTFVTVNFVYNNMGKKSVTLSKYKYYIVAAGGEMYEATPEDTADLVMDPLKRKEFKLTATIPSTVKTTGAKLVIVKSNGEDATINLPVGSYQIQFGGPTTSTATDTFNYATSNGTYQFNLAQLTRQPWGTQDVLSARVRITNKSTTSIAIPNITGYFYLDDKVKLDFKTVATDNTFGLNAGAYVDLDVYAKLPTNYSFTKAKLIINDQKDDKTSTKAGELLGTSSQTAIPVYAVDRNYQIARVGSKSTATIKTVNIYNSTTSKVFDVQVMLTNNELRTITPSNLVGYFVNENGDTFPATTNAGEGNINPNNKSLISFTTVLPQNYSTSNLRLIIGEGITDTKYSTGTAVPDAYLNTVKFNLPVEQRTLSRLKDVPMLNYKLTINKFTPNVLAPTMNLDLNYTLDKDMTVNAVPKDHKLVLALEGFDPDEGKTYTYYSEDLDIDGDKDKSLKPGTNNKVTLTKDLNYDTFYSDYVYYARIYEVTQNSKKLVAEQEFRWFFENDWTKENSTASSN</sequence>
<organism evidence="1 2">
    <name type="scientific">Cohnella xylanilytica</name>
    <dbReference type="NCBI Taxonomy" id="557555"/>
    <lineage>
        <taxon>Bacteria</taxon>
        <taxon>Bacillati</taxon>
        <taxon>Bacillota</taxon>
        <taxon>Bacilli</taxon>
        <taxon>Bacillales</taxon>
        <taxon>Paenibacillaceae</taxon>
        <taxon>Cohnella</taxon>
    </lineage>
</organism>
<dbReference type="Proteomes" id="UP000553776">
    <property type="component" value="Unassembled WGS sequence"/>
</dbReference>
<accession>A0A841TXH1</accession>
<keyword evidence="2" id="KW-1185">Reference proteome</keyword>
<proteinExistence type="predicted"/>
<gene>
    <name evidence="1" type="ORF">H7B90_17830</name>
</gene>
<protein>
    <submittedName>
        <fullName evidence="1">Uncharacterized protein</fullName>
    </submittedName>
</protein>
<dbReference type="RefSeq" id="WP_185137251.1">
    <property type="nucleotide sequence ID" value="NZ_JACJVR010000069.1"/>
</dbReference>
<dbReference type="EMBL" id="JACJVR010000069">
    <property type="protein sequence ID" value="MBB6693267.1"/>
    <property type="molecule type" value="Genomic_DNA"/>
</dbReference>
<name>A0A841TXH1_9BACL</name>
<reference evidence="1 2" key="1">
    <citation type="submission" date="2020-08" db="EMBL/GenBank/DDBJ databases">
        <title>Cohnella phylogeny.</title>
        <authorList>
            <person name="Dunlap C."/>
        </authorList>
    </citation>
    <scope>NUCLEOTIDE SEQUENCE [LARGE SCALE GENOMIC DNA]</scope>
    <source>
        <strain evidence="1 2">DSM 25239</strain>
    </source>
</reference>
<comment type="caution">
    <text evidence="1">The sequence shown here is derived from an EMBL/GenBank/DDBJ whole genome shotgun (WGS) entry which is preliminary data.</text>
</comment>
<evidence type="ECO:0000313" key="1">
    <source>
        <dbReference type="EMBL" id="MBB6693267.1"/>
    </source>
</evidence>
<dbReference type="AlphaFoldDB" id="A0A841TXH1"/>